<sequence length="76" mass="9244">MPSFWRFRLTAFPIFAPFEIYSLFIQERKKETERQAERVCFNGRKIAQVEEEEEEEGIVVEKKKYIFFFEVSPELT</sequence>
<evidence type="ECO:0000313" key="1">
    <source>
        <dbReference type="EMBL" id="KAK6623498.1"/>
    </source>
</evidence>
<reference evidence="1 2" key="1">
    <citation type="submission" date="2023-10" db="EMBL/GenBank/DDBJ databases">
        <title>Genomes of two closely related lineages of the louse Polyplax serrata with different host specificities.</title>
        <authorList>
            <person name="Martinu J."/>
            <person name="Tarabai H."/>
            <person name="Stefka J."/>
            <person name="Hypsa V."/>
        </authorList>
    </citation>
    <scope>NUCLEOTIDE SEQUENCE [LARGE SCALE GENOMIC DNA]</scope>
    <source>
        <strain evidence="1">HR10_N</strain>
    </source>
</reference>
<dbReference type="AlphaFoldDB" id="A0AAN8PIC8"/>
<comment type="caution">
    <text evidence="1">The sequence shown here is derived from an EMBL/GenBank/DDBJ whole genome shotgun (WGS) entry which is preliminary data.</text>
</comment>
<evidence type="ECO:0000313" key="2">
    <source>
        <dbReference type="Proteomes" id="UP001372834"/>
    </source>
</evidence>
<dbReference type="Proteomes" id="UP001372834">
    <property type="component" value="Unassembled WGS sequence"/>
</dbReference>
<accession>A0AAN8PIC8</accession>
<name>A0AAN8PIC8_POLSC</name>
<gene>
    <name evidence="1" type="ORF">RUM43_009350</name>
</gene>
<organism evidence="1 2">
    <name type="scientific">Polyplax serrata</name>
    <name type="common">Common mouse louse</name>
    <dbReference type="NCBI Taxonomy" id="468196"/>
    <lineage>
        <taxon>Eukaryota</taxon>
        <taxon>Metazoa</taxon>
        <taxon>Ecdysozoa</taxon>
        <taxon>Arthropoda</taxon>
        <taxon>Hexapoda</taxon>
        <taxon>Insecta</taxon>
        <taxon>Pterygota</taxon>
        <taxon>Neoptera</taxon>
        <taxon>Paraneoptera</taxon>
        <taxon>Psocodea</taxon>
        <taxon>Troctomorpha</taxon>
        <taxon>Phthiraptera</taxon>
        <taxon>Anoplura</taxon>
        <taxon>Polyplacidae</taxon>
        <taxon>Polyplax</taxon>
    </lineage>
</organism>
<dbReference type="EMBL" id="JAWJWE010000038">
    <property type="protein sequence ID" value="KAK6623498.1"/>
    <property type="molecule type" value="Genomic_DNA"/>
</dbReference>
<protein>
    <submittedName>
        <fullName evidence="1">Uncharacterized protein</fullName>
    </submittedName>
</protein>
<proteinExistence type="predicted"/>